<dbReference type="PANTHER" id="PTHR47327:SF7">
    <property type="entry name" value="GH08941P"/>
    <property type="match status" value="1"/>
</dbReference>
<protein>
    <submittedName>
        <fullName evidence="1">Uncharacterized protein</fullName>
    </submittedName>
</protein>
<dbReference type="InterPro" id="IPR052774">
    <property type="entry name" value="Celegans_DevNeuronal_Protein"/>
</dbReference>
<accession>A0A7R8ZKV9</accession>
<evidence type="ECO:0000313" key="1">
    <source>
        <dbReference type="EMBL" id="CAD7228426.1"/>
    </source>
</evidence>
<dbReference type="AlphaFoldDB" id="A0A7R8ZKV9"/>
<dbReference type="PANTHER" id="PTHR47327">
    <property type="entry name" value="FI18240P1-RELATED"/>
    <property type="match status" value="1"/>
</dbReference>
<dbReference type="PROSITE" id="PS51034">
    <property type="entry name" value="ZP_2"/>
    <property type="match status" value="1"/>
</dbReference>
<dbReference type="SMART" id="SM00241">
    <property type="entry name" value="ZP"/>
    <property type="match status" value="1"/>
</dbReference>
<dbReference type="InterPro" id="IPR001507">
    <property type="entry name" value="ZP_dom"/>
</dbReference>
<gene>
    <name evidence="1" type="ORF">CTOB1V02_LOCUS6309</name>
</gene>
<organism evidence="1">
    <name type="scientific">Cyprideis torosa</name>
    <dbReference type="NCBI Taxonomy" id="163714"/>
    <lineage>
        <taxon>Eukaryota</taxon>
        <taxon>Metazoa</taxon>
        <taxon>Ecdysozoa</taxon>
        <taxon>Arthropoda</taxon>
        <taxon>Crustacea</taxon>
        <taxon>Oligostraca</taxon>
        <taxon>Ostracoda</taxon>
        <taxon>Podocopa</taxon>
        <taxon>Podocopida</taxon>
        <taxon>Cytherocopina</taxon>
        <taxon>Cytheroidea</taxon>
        <taxon>Cytherideidae</taxon>
        <taxon>Cyprideis</taxon>
    </lineage>
</organism>
<sequence>MTASSRGRMLFCNSRVYFPVLLFAMIQVTSSQKANFKVHCGDDVMRIEVSGLSPFPKSPEQKIFLDKYDILPPCQPKKVGKVLVFELLYKGKCGVNRVDRPDTGDTLYYHRLVTEGKTGKHVSLVKCILGSGNSRRRKRQAEVDELPDGFLEPDVVEIVRNFTGQAPVPVLNVAIRQDGELINEHRSVKPGSPLTMEVFLDPISAPIYGLEVKQMEVTDARSKQEVLLLNSCSLDTHLFEDFNTVDGDFLQARFRAFKFPETTYVEFKGTVDVCLDRCPGVICSNRLIGYGKRRRRRSAGEHDALFRVAVSTVIRVDEGLQLQKGILSSAYAPAHLKKTEQTIQVPRVISERSADPMPIPEEEPSHEHAHVKQDFNIFVEKPDSKDLKLSDGVDNRPTSQAKLRWFYVAAETSSGRKVRGRTLLGSKREAELTWGRNEIIDSSASLGLCMDYCGTSNR</sequence>
<reference evidence="1" key="1">
    <citation type="submission" date="2020-11" db="EMBL/GenBank/DDBJ databases">
        <authorList>
            <person name="Tran Van P."/>
        </authorList>
    </citation>
    <scope>NUCLEOTIDE SEQUENCE</scope>
</reference>
<name>A0A7R8ZKV9_9CRUS</name>
<dbReference type="OrthoDB" id="6407830at2759"/>
<dbReference type="EMBL" id="OB661533">
    <property type="protein sequence ID" value="CAD7228426.1"/>
    <property type="molecule type" value="Genomic_DNA"/>
</dbReference>
<dbReference type="GO" id="GO:0009653">
    <property type="term" value="P:anatomical structure morphogenesis"/>
    <property type="evidence" value="ECO:0007669"/>
    <property type="project" value="TreeGrafter"/>
</dbReference>
<proteinExistence type="predicted"/>